<feature type="repeat" description="PPR" evidence="3">
    <location>
        <begin position="172"/>
        <end position="206"/>
    </location>
</feature>
<dbReference type="PANTHER" id="PTHR47939">
    <property type="entry name" value="MEMBRANE-ASSOCIATED SALT-INDUCIBLE PROTEIN-LIKE"/>
    <property type="match status" value="1"/>
</dbReference>
<dbReference type="Proteomes" id="UP001177003">
    <property type="component" value="Chromosome 4"/>
</dbReference>
<dbReference type="EMBL" id="OX465080">
    <property type="protein sequence ID" value="CAI9278865.1"/>
    <property type="molecule type" value="Genomic_DNA"/>
</dbReference>
<comment type="similarity">
    <text evidence="1">Belongs to the PPR family. P subfamily.</text>
</comment>
<evidence type="ECO:0008006" key="6">
    <source>
        <dbReference type="Google" id="ProtNLM"/>
    </source>
</evidence>
<evidence type="ECO:0000313" key="5">
    <source>
        <dbReference type="Proteomes" id="UP001177003"/>
    </source>
</evidence>
<evidence type="ECO:0000256" key="3">
    <source>
        <dbReference type="PROSITE-ProRule" id="PRU00708"/>
    </source>
</evidence>
<gene>
    <name evidence="4" type="ORF">LSALG_LOCUS18697</name>
</gene>
<protein>
    <recommendedName>
        <fullName evidence="6">Pentacotripeptide-repeat region of PRORP domain-containing protein</fullName>
    </recommendedName>
</protein>
<keyword evidence="2" id="KW-0677">Repeat</keyword>
<dbReference type="PANTHER" id="PTHR47939:SF9">
    <property type="entry name" value="(WILD MALAYSIAN BANANA) HYPOTHETICAL PROTEIN"/>
    <property type="match status" value="1"/>
</dbReference>
<dbReference type="InterPro" id="IPR011990">
    <property type="entry name" value="TPR-like_helical_dom_sf"/>
</dbReference>
<dbReference type="PROSITE" id="PS51375">
    <property type="entry name" value="PPR"/>
    <property type="match status" value="1"/>
</dbReference>
<dbReference type="AlphaFoldDB" id="A0AA35YRK7"/>
<organism evidence="4 5">
    <name type="scientific">Lactuca saligna</name>
    <name type="common">Willowleaf lettuce</name>
    <dbReference type="NCBI Taxonomy" id="75948"/>
    <lineage>
        <taxon>Eukaryota</taxon>
        <taxon>Viridiplantae</taxon>
        <taxon>Streptophyta</taxon>
        <taxon>Embryophyta</taxon>
        <taxon>Tracheophyta</taxon>
        <taxon>Spermatophyta</taxon>
        <taxon>Magnoliopsida</taxon>
        <taxon>eudicotyledons</taxon>
        <taxon>Gunneridae</taxon>
        <taxon>Pentapetalae</taxon>
        <taxon>asterids</taxon>
        <taxon>campanulids</taxon>
        <taxon>Asterales</taxon>
        <taxon>Asteraceae</taxon>
        <taxon>Cichorioideae</taxon>
        <taxon>Cichorieae</taxon>
        <taxon>Lactucinae</taxon>
        <taxon>Lactuca</taxon>
    </lineage>
</organism>
<dbReference type="InterPro" id="IPR002885">
    <property type="entry name" value="PPR_rpt"/>
</dbReference>
<reference evidence="4" key="1">
    <citation type="submission" date="2023-04" db="EMBL/GenBank/DDBJ databases">
        <authorList>
            <person name="Vijverberg K."/>
            <person name="Xiong W."/>
            <person name="Schranz E."/>
        </authorList>
    </citation>
    <scope>NUCLEOTIDE SEQUENCE</scope>
</reference>
<dbReference type="InterPro" id="IPR050667">
    <property type="entry name" value="PPR-containing_protein"/>
</dbReference>
<dbReference type="Pfam" id="PF13041">
    <property type="entry name" value="PPR_2"/>
    <property type="match status" value="1"/>
</dbReference>
<accession>A0AA35YRK7</accession>
<evidence type="ECO:0000313" key="4">
    <source>
        <dbReference type="EMBL" id="CAI9278865.1"/>
    </source>
</evidence>
<proteinExistence type="inferred from homology"/>
<evidence type="ECO:0000256" key="2">
    <source>
        <dbReference type="ARBA" id="ARBA00022737"/>
    </source>
</evidence>
<sequence>MAISLTKLCKPLYSFSLPSIYFSSPIHSISSQRLLEQSIKSAIESKNYQQIANLLNDSNKTNQTSNPFSFLLNFPPNHRTKVINEVLQSFLPLRPRTHPRFAYSHLLSFTLQSPNPLPLSLAILQRTLRSGCSPIPQTHLLLSSVWLHQRKQPNQTVHTILLQMKSIGYQPDNGTCNYLISSLCKVDQFDEAIQVLKCMGKAGCVADVDSFSSVIGPLCDLRKTKQVEELMKEMVSRYRLSPRKEMVVKVIKSMRANKEVDKTVEMVNFLEEMNLEIGFECYELVVEMCLEGSLFVLAGKFAIRMTNKGFIPHIKVRQKVFQKLVDAGQVEIAYFLKNRFTELNS</sequence>
<name>A0AA35YRK7_LACSI</name>
<evidence type="ECO:0000256" key="1">
    <source>
        <dbReference type="ARBA" id="ARBA00007626"/>
    </source>
</evidence>
<dbReference type="NCBIfam" id="TIGR00756">
    <property type="entry name" value="PPR"/>
    <property type="match status" value="1"/>
</dbReference>
<keyword evidence="5" id="KW-1185">Reference proteome</keyword>
<dbReference type="Gene3D" id="1.25.40.10">
    <property type="entry name" value="Tetratricopeptide repeat domain"/>
    <property type="match status" value="1"/>
</dbReference>